<protein>
    <recommendedName>
        <fullName evidence="1">Signal recognition particle SRP54 helical bundle domain-containing protein</fullName>
    </recommendedName>
</protein>
<sequence length="51" mass="5494">MLSKLFSALESTRTSIMHAFKNLSADKISDNAIEGVEEQLLLADVGLATVD</sequence>
<reference evidence="2" key="1">
    <citation type="submission" date="2018-05" db="EMBL/GenBank/DDBJ databases">
        <authorList>
            <person name="Lanie J.A."/>
            <person name="Ng W.-L."/>
            <person name="Kazmierczak K.M."/>
            <person name="Andrzejewski T.M."/>
            <person name="Davidsen T.M."/>
            <person name="Wayne K.J."/>
            <person name="Tettelin H."/>
            <person name="Glass J.I."/>
            <person name="Rusch D."/>
            <person name="Podicherti R."/>
            <person name="Tsui H.-C.T."/>
            <person name="Winkler M.E."/>
        </authorList>
    </citation>
    <scope>NUCLEOTIDE SEQUENCE</scope>
</reference>
<dbReference type="InterPro" id="IPR042101">
    <property type="entry name" value="SRP54_N_sf"/>
</dbReference>
<dbReference type="Gene3D" id="1.20.120.140">
    <property type="entry name" value="Signal recognition particle SRP54, nucleotide-binding domain"/>
    <property type="match status" value="1"/>
</dbReference>
<gene>
    <name evidence="2" type="ORF">METZ01_LOCUS369521</name>
</gene>
<name>A0A382T5A0_9ZZZZ</name>
<evidence type="ECO:0000313" key="2">
    <source>
        <dbReference type="EMBL" id="SVD16667.1"/>
    </source>
</evidence>
<feature type="domain" description="Signal recognition particle SRP54 helical bundle" evidence="1">
    <location>
        <begin position="15"/>
        <end position="50"/>
    </location>
</feature>
<dbReference type="GO" id="GO:0005525">
    <property type="term" value="F:GTP binding"/>
    <property type="evidence" value="ECO:0007669"/>
    <property type="project" value="InterPro"/>
</dbReference>
<dbReference type="InterPro" id="IPR036225">
    <property type="entry name" value="SRP/SRP_N"/>
</dbReference>
<evidence type="ECO:0000259" key="1">
    <source>
        <dbReference type="Pfam" id="PF02881"/>
    </source>
</evidence>
<organism evidence="2">
    <name type="scientific">marine metagenome</name>
    <dbReference type="NCBI Taxonomy" id="408172"/>
    <lineage>
        <taxon>unclassified sequences</taxon>
        <taxon>metagenomes</taxon>
        <taxon>ecological metagenomes</taxon>
    </lineage>
</organism>
<proteinExistence type="predicted"/>
<dbReference type="InterPro" id="IPR013822">
    <property type="entry name" value="Signal_recog_particl_SRP54_hlx"/>
</dbReference>
<dbReference type="AlphaFoldDB" id="A0A382T5A0"/>
<dbReference type="EMBL" id="UINC01133624">
    <property type="protein sequence ID" value="SVD16667.1"/>
    <property type="molecule type" value="Genomic_DNA"/>
</dbReference>
<feature type="non-terminal residue" evidence="2">
    <location>
        <position position="51"/>
    </location>
</feature>
<accession>A0A382T5A0</accession>
<dbReference type="Pfam" id="PF02881">
    <property type="entry name" value="SRP54_N"/>
    <property type="match status" value="1"/>
</dbReference>
<dbReference type="GO" id="GO:0006614">
    <property type="term" value="P:SRP-dependent cotranslational protein targeting to membrane"/>
    <property type="evidence" value="ECO:0007669"/>
    <property type="project" value="InterPro"/>
</dbReference>
<dbReference type="SUPFAM" id="SSF47364">
    <property type="entry name" value="Domain of the SRP/SRP receptor G-proteins"/>
    <property type="match status" value="1"/>
</dbReference>